<dbReference type="Proteomes" id="UP001527057">
    <property type="component" value="Unassembled WGS sequence"/>
</dbReference>
<dbReference type="EMBL" id="CP017786">
    <property type="protein sequence ID" value="AOZ88519.1"/>
    <property type="molecule type" value="Genomic_DNA"/>
</dbReference>
<reference evidence="1 3" key="1">
    <citation type="submission" date="2016-10" db="EMBL/GenBank/DDBJ databases">
        <title>Whole genome sequence of hyper active fibrinolysis bacterium Bacillus pumilus strain VV3 isolated from fermented rice.</title>
        <authorList>
            <person name="Mariadas V.A."/>
            <person name="Vijayaraghavan P."/>
            <person name="Dhandapani V."/>
        </authorList>
    </citation>
    <scope>NUCLEOTIDE SEQUENCE [LARGE SCALE GENOMIC DNA]</scope>
    <source>
        <strain evidence="1 3">VV3</strain>
    </source>
</reference>
<keyword evidence="4" id="KW-1185">Reference proteome</keyword>
<sequence length="405" mass="46792">MLIQLDNSLEQELSVKKHKLNENSSEVMALNNLAIAYRNGWHIIIGPLHVLNFIKNIEHIDNSTKSVFDKLIKEYAFQKSYKDVVGEYILVRGLDGNVTRIDEKESEYHYEVPLNYFFQLSKCMKTSLLCEDESDFNFYKKLCEKYLKENKEMLGIELAVKFSNGGGVNSYRVLERGVLEECNPVLAIADSDKKYPESTIGQTLKKLLEIERRHMNTKILNVYSLPVRAKENLIPPSLYLQVGEHTFKDHLEKLQFIEKKNSEKLLYFNIKDGYKVKHFKDEKFMKFFRGTFIETEKLLSCSIEDISLKTDDDEIVVNGLKGLVDRFTDTILDGGIEKKLQKKRSLQNPPPQVLESIMELEDLLKLKEDLFNNLPSYISEILIELCNKILSWGCSKGETYGTLGA</sequence>
<dbReference type="KEGG" id="bxi:BK049_07310"/>
<dbReference type="Proteomes" id="UP000177709">
    <property type="component" value="Chromosome"/>
</dbReference>
<accession>A0AAC9IJD0</accession>
<evidence type="ECO:0000313" key="4">
    <source>
        <dbReference type="Proteomes" id="UP001527057"/>
    </source>
</evidence>
<name>A0AAC9IJD0_9BACI</name>
<dbReference type="EMBL" id="JAMDMH010000057">
    <property type="protein sequence ID" value="MCY9577683.1"/>
    <property type="molecule type" value="Genomic_DNA"/>
</dbReference>
<protein>
    <submittedName>
        <fullName evidence="1">Uncharacterized protein</fullName>
    </submittedName>
</protein>
<dbReference type="RefSeq" id="WP_071168225.1">
    <property type="nucleotide sequence ID" value="NZ_CP017786.1"/>
</dbReference>
<gene>
    <name evidence="1" type="ORF">BK049_07310</name>
    <name evidence="2" type="ORF">M5W27_18060</name>
</gene>
<reference evidence="2 4" key="2">
    <citation type="submission" date="2022-05" db="EMBL/GenBank/DDBJ databases">
        <title>Genome Sequencing of Bee-Associated Microbes.</title>
        <authorList>
            <person name="Dunlap C."/>
        </authorList>
    </citation>
    <scope>NUCLEOTIDE SEQUENCE [LARGE SCALE GENOMIC DNA]</scope>
    <source>
        <strain evidence="2 4">CBP-1093</strain>
    </source>
</reference>
<dbReference type="AlphaFoldDB" id="A0AAC9IJD0"/>
<evidence type="ECO:0000313" key="2">
    <source>
        <dbReference type="EMBL" id="MCY9577683.1"/>
    </source>
</evidence>
<evidence type="ECO:0000313" key="3">
    <source>
        <dbReference type="Proteomes" id="UP000177709"/>
    </source>
</evidence>
<proteinExistence type="predicted"/>
<organism evidence="1 3">
    <name type="scientific">Bacillus xiamenensis</name>
    <dbReference type="NCBI Taxonomy" id="1178537"/>
    <lineage>
        <taxon>Bacteria</taxon>
        <taxon>Bacillati</taxon>
        <taxon>Bacillota</taxon>
        <taxon>Bacilli</taxon>
        <taxon>Bacillales</taxon>
        <taxon>Bacillaceae</taxon>
        <taxon>Bacillus</taxon>
    </lineage>
</organism>
<evidence type="ECO:0000313" key="1">
    <source>
        <dbReference type="EMBL" id="AOZ88519.1"/>
    </source>
</evidence>